<evidence type="ECO:0000313" key="2">
    <source>
        <dbReference type="EMBL" id="GBP23725.1"/>
    </source>
</evidence>
<protein>
    <submittedName>
        <fullName evidence="2">Uncharacterized protein</fullName>
    </submittedName>
</protein>
<proteinExistence type="predicted"/>
<accession>A0A4C1UBB5</accession>
<gene>
    <name evidence="2" type="ORF">EVAR_13680_1</name>
</gene>
<dbReference type="Proteomes" id="UP000299102">
    <property type="component" value="Unassembled WGS sequence"/>
</dbReference>
<reference evidence="2 3" key="1">
    <citation type="journal article" date="2019" name="Commun. Biol.">
        <title>The bagworm genome reveals a unique fibroin gene that provides high tensile strength.</title>
        <authorList>
            <person name="Kono N."/>
            <person name="Nakamura H."/>
            <person name="Ohtoshi R."/>
            <person name="Tomita M."/>
            <person name="Numata K."/>
            <person name="Arakawa K."/>
        </authorList>
    </citation>
    <scope>NUCLEOTIDE SEQUENCE [LARGE SCALE GENOMIC DNA]</scope>
</reference>
<feature type="region of interest" description="Disordered" evidence="1">
    <location>
        <begin position="30"/>
        <end position="87"/>
    </location>
</feature>
<name>A0A4C1UBB5_EUMVA</name>
<comment type="caution">
    <text evidence="2">The sequence shown here is derived from an EMBL/GenBank/DDBJ whole genome shotgun (WGS) entry which is preliminary data.</text>
</comment>
<evidence type="ECO:0000313" key="3">
    <source>
        <dbReference type="Proteomes" id="UP000299102"/>
    </source>
</evidence>
<keyword evidence="3" id="KW-1185">Reference proteome</keyword>
<organism evidence="2 3">
    <name type="scientific">Eumeta variegata</name>
    <name type="common">Bagworm moth</name>
    <name type="synonym">Eumeta japonica</name>
    <dbReference type="NCBI Taxonomy" id="151549"/>
    <lineage>
        <taxon>Eukaryota</taxon>
        <taxon>Metazoa</taxon>
        <taxon>Ecdysozoa</taxon>
        <taxon>Arthropoda</taxon>
        <taxon>Hexapoda</taxon>
        <taxon>Insecta</taxon>
        <taxon>Pterygota</taxon>
        <taxon>Neoptera</taxon>
        <taxon>Endopterygota</taxon>
        <taxon>Lepidoptera</taxon>
        <taxon>Glossata</taxon>
        <taxon>Ditrysia</taxon>
        <taxon>Tineoidea</taxon>
        <taxon>Psychidae</taxon>
        <taxon>Oiketicinae</taxon>
        <taxon>Eumeta</taxon>
    </lineage>
</organism>
<feature type="region of interest" description="Disordered" evidence="1">
    <location>
        <begin position="1"/>
        <end position="20"/>
    </location>
</feature>
<dbReference type="AlphaFoldDB" id="A0A4C1UBB5"/>
<sequence length="87" mass="9409">MKHNRAASRPAAGPPLSHELDIKGILRCKSGGRAQPISSPSVRRSNRADSATARGLAAPELPEHRARPVGPETTSTTGGMRWRFKER</sequence>
<dbReference type="EMBL" id="BGZK01000153">
    <property type="protein sequence ID" value="GBP23725.1"/>
    <property type="molecule type" value="Genomic_DNA"/>
</dbReference>
<evidence type="ECO:0000256" key="1">
    <source>
        <dbReference type="SAM" id="MobiDB-lite"/>
    </source>
</evidence>